<dbReference type="PANTHER" id="PTHR30419:SF2">
    <property type="entry name" value="LYSR FAMILY TRANSCRIPTIONAL REGULATOR"/>
    <property type="match status" value="1"/>
</dbReference>
<dbReference type="FunFam" id="1.10.10.10:FF:000001">
    <property type="entry name" value="LysR family transcriptional regulator"/>
    <property type="match status" value="1"/>
</dbReference>
<evidence type="ECO:0000313" key="7">
    <source>
        <dbReference type="Proteomes" id="UP000295727"/>
    </source>
</evidence>
<dbReference type="Proteomes" id="UP000295727">
    <property type="component" value="Chromosome 4"/>
</dbReference>
<evidence type="ECO:0000256" key="1">
    <source>
        <dbReference type="ARBA" id="ARBA00009437"/>
    </source>
</evidence>
<evidence type="ECO:0000256" key="3">
    <source>
        <dbReference type="ARBA" id="ARBA00023125"/>
    </source>
</evidence>
<dbReference type="CDD" id="cd08421">
    <property type="entry name" value="PBP2_LTTR_like_1"/>
    <property type="match status" value="1"/>
</dbReference>
<dbReference type="Gene3D" id="1.10.10.10">
    <property type="entry name" value="Winged helix-like DNA-binding domain superfamily/Winged helix DNA-binding domain"/>
    <property type="match status" value="1"/>
</dbReference>
<dbReference type="InterPro" id="IPR005119">
    <property type="entry name" value="LysR_subst-bd"/>
</dbReference>
<feature type="domain" description="HTH lysR-type" evidence="5">
    <location>
        <begin position="4"/>
        <end position="61"/>
    </location>
</feature>
<dbReference type="InterPro" id="IPR036388">
    <property type="entry name" value="WH-like_DNA-bd_sf"/>
</dbReference>
<evidence type="ECO:0000256" key="2">
    <source>
        <dbReference type="ARBA" id="ARBA00023015"/>
    </source>
</evidence>
<dbReference type="InterPro" id="IPR036390">
    <property type="entry name" value="WH_DNA-bd_sf"/>
</dbReference>
<dbReference type="RefSeq" id="WP_134758778.1">
    <property type="nucleotide sequence ID" value="NZ_CP038151.1"/>
</dbReference>
<dbReference type="AlphaFoldDB" id="A0A4P7D381"/>
<organism evidence="6 7">
    <name type="scientific">Paraburkholderia pallida</name>
    <dbReference type="NCBI Taxonomy" id="2547399"/>
    <lineage>
        <taxon>Bacteria</taxon>
        <taxon>Pseudomonadati</taxon>
        <taxon>Pseudomonadota</taxon>
        <taxon>Betaproteobacteria</taxon>
        <taxon>Burkholderiales</taxon>
        <taxon>Burkholderiaceae</taxon>
        <taxon>Paraburkholderia</taxon>
    </lineage>
</organism>
<dbReference type="Pfam" id="PF03466">
    <property type="entry name" value="LysR_substrate"/>
    <property type="match status" value="1"/>
</dbReference>
<accession>A0A4P7D381</accession>
<dbReference type="OrthoDB" id="9785974at2"/>
<name>A0A4P7D381_9BURK</name>
<keyword evidence="7" id="KW-1185">Reference proteome</keyword>
<dbReference type="PANTHER" id="PTHR30419">
    <property type="entry name" value="HTH-TYPE TRANSCRIPTIONAL REGULATOR YBHD"/>
    <property type="match status" value="1"/>
</dbReference>
<dbReference type="EMBL" id="CP038151">
    <property type="protein sequence ID" value="QBR03281.1"/>
    <property type="molecule type" value="Genomic_DNA"/>
</dbReference>
<dbReference type="Gene3D" id="3.40.190.290">
    <property type="match status" value="1"/>
</dbReference>
<evidence type="ECO:0000313" key="6">
    <source>
        <dbReference type="EMBL" id="QBR03281.1"/>
    </source>
</evidence>
<keyword evidence="4" id="KW-0804">Transcription</keyword>
<reference evidence="6 7" key="1">
    <citation type="submission" date="2019-03" db="EMBL/GenBank/DDBJ databases">
        <title>Paraburkholderia sp. 7MH5, isolated from subtropical forest soil.</title>
        <authorList>
            <person name="Gao Z.-H."/>
            <person name="Qiu L.-H."/>
        </authorList>
    </citation>
    <scope>NUCLEOTIDE SEQUENCE [LARGE SCALE GENOMIC DNA]</scope>
    <source>
        <strain evidence="6 7">7MH5</strain>
    </source>
</reference>
<proteinExistence type="inferred from homology"/>
<dbReference type="GO" id="GO:0005829">
    <property type="term" value="C:cytosol"/>
    <property type="evidence" value="ECO:0007669"/>
    <property type="project" value="TreeGrafter"/>
</dbReference>
<keyword evidence="3" id="KW-0238">DNA-binding</keyword>
<comment type="similarity">
    <text evidence="1">Belongs to the LysR transcriptional regulatory family.</text>
</comment>
<dbReference type="SUPFAM" id="SSF46785">
    <property type="entry name" value="Winged helix' DNA-binding domain"/>
    <property type="match status" value="1"/>
</dbReference>
<keyword evidence="2" id="KW-0805">Transcription regulation</keyword>
<gene>
    <name evidence="6" type="ORF">E1956_39735</name>
</gene>
<protein>
    <submittedName>
        <fullName evidence="6">LysR family transcriptional regulator</fullName>
    </submittedName>
</protein>
<dbReference type="SUPFAM" id="SSF53850">
    <property type="entry name" value="Periplasmic binding protein-like II"/>
    <property type="match status" value="1"/>
</dbReference>
<dbReference type="Pfam" id="PF00126">
    <property type="entry name" value="HTH_1"/>
    <property type="match status" value="1"/>
</dbReference>
<dbReference type="PROSITE" id="PS50931">
    <property type="entry name" value="HTH_LYSR"/>
    <property type="match status" value="1"/>
</dbReference>
<dbReference type="GO" id="GO:0003700">
    <property type="term" value="F:DNA-binding transcription factor activity"/>
    <property type="evidence" value="ECO:0007669"/>
    <property type="project" value="InterPro"/>
</dbReference>
<evidence type="ECO:0000256" key="4">
    <source>
        <dbReference type="ARBA" id="ARBA00023163"/>
    </source>
</evidence>
<dbReference type="InterPro" id="IPR000847">
    <property type="entry name" value="LysR_HTH_N"/>
</dbReference>
<dbReference type="InterPro" id="IPR050950">
    <property type="entry name" value="HTH-type_LysR_regulators"/>
</dbReference>
<sequence>MHDIDIKTLRLLVAVCEHGNMGRAARDEHIEPSAISKRIAQLEASLGVPLLTRSRRGVQPTPAGVALLEHARSVIFTLERALGDIAAFGSGLRGSVSVCASASAIAEALLDDLASFMRMPAHQNIRVNVDERTSSELVQRVRDGVASVGVCWDNVELAGLESRPWREDRLALAVHPDHPLARRKRVAFADTLDYEHVGLPPSTAVHTLLQRSAARSGRSIDYRATVSNFDAAFRVVAANLGISVVPQEVGQTYARIMNVRMIALDDAWARRRFIVCFREFDALQPAAQRMVEHLVARAQAAPEARDANETRD</sequence>
<dbReference type="KEGG" id="ppai:E1956_39735"/>
<evidence type="ECO:0000259" key="5">
    <source>
        <dbReference type="PROSITE" id="PS50931"/>
    </source>
</evidence>
<dbReference type="GO" id="GO:0003677">
    <property type="term" value="F:DNA binding"/>
    <property type="evidence" value="ECO:0007669"/>
    <property type="project" value="UniProtKB-KW"/>
</dbReference>